<name>A0ACC2W605_9TREE</name>
<reference evidence="1" key="1">
    <citation type="submission" date="2023-04" db="EMBL/GenBank/DDBJ databases">
        <title>Draft Genome sequencing of Naganishia species isolated from polar environments using Oxford Nanopore Technology.</title>
        <authorList>
            <person name="Leo P."/>
            <person name="Venkateswaran K."/>
        </authorList>
    </citation>
    <scope>NUCLEOTIDE SEQUENCE</scope>
    <source>
        <strain evidence="1">MNA-CCFEE 5262</strain>
    </source>
</reference>
<organism evidence="1 2">
    <name type="scientific">Naganishia adeliensis</name>
    <dbReference type="NCBI Taxonomy" id="92952"/>
    <lineage>
        <taxon>Eukaryota</taxon>
        <taxon>Fungi</taxon>
        <taxon>Dikarya</taxon>
        <taxon>Basidiomycota</taxon>
        <taxon>Agaricomycotina</taxon>
        <taxon>Tremellomycetes</taxon>
        <taxon>Filobasidiales</taxon>
        <taxon>Filobasidiaceae</taxon>
        <taxon>Naganishia</taxon>
    </lineage>
</organism>
<dbReference type="Proteomes" id="UP001230649">
    <property type="component" value="Unassembled WGS sequence"/>
</dbReference>
<protein>
    <submittedName>
        <fullName evidence="1">Uncharacterized protein</fullName>
    </submittedName>
</protein>
<evidence type="ECO:0000313" key="2">
    <source>
        <dbReference type="Proteomes" id="UP001230649"/>
    </source>
</evidence>
<evidence type="ECO:0000313" key="1">
    <source>
        <dbReference type="EMBL" id="KAJ9106775.1"/>
    </source>
</evidence>
<keyword evidence="2" id="KW-1185">Reference proteome</keyword>
<sequence>MSGYGLDSTVGLEPAAHIYQASQQRFVNQGLSYGTAHTGRSGIPQHSALNMHNPFVNVYHHPFQSVPLSAIQPFESCLPQSTGMYSGPTDRSQYMPSPQTIALPPDACRPGTSSSPAQASTQPGLPAQWSGSMLSVSLEHPFDVHTFFANSDGTISNLLATPYTPTNMPSSKRVIKKRKSGDEPSSSYAGPTEREKRQCFGVRINTDLASLLTPDSSPASNHGADGAQNSPLAEVVTPPQQPSVHLRPRKNVDYIPETPNTTSPTDARRAISAAARAQSITDHVMEIYRSYAKPKESPDGSKDKHLVHLPFIEGYEPVLPAFPELSGDEMMMSDEEDEQDKEAGEEQSPGNSTQRKGGKRSPRAARGQDKVSNRVAARRHREMTKERLKNLEKLRSWLDDALQEYEKSNQVLQDNFQQLQRENHKLQRIQSIPAIPVQQSS</sequence>
<accession>A0ACC2W605</accession>
<dbReference type="EMBL" id="JASBWS010000041">
    <property type="protein sequence ID" value="KAJ9106775.1"/>
    <property type="molecule type" value="Genomic_DNA"/>
</dbReference>
<comment type="caution">
    <text evidence="1">The sequence shown here is derived from an EMBL/GenBank/DDBJ whole genome shotgun (WGS) entry which is preliminary data.</text>
</comment>
<gene>
    <name evidence="1" type="ORF">QFC20_003959</name>
</gene>
<proteinExistence type="predicted"/>